<keyword evidence="3" id="KW-1185">Reference proteome</keyword>
<evidence type="ECO:0000313" key="2">
    <source>
        <dbReference type="EMBL" id="QIQ66221.1"/>
    </source>
</evidence>
<dbReference type="InterPro" id="IPR036397">
    <property type="entry name" value="RNaseH_sf"/>
</dbReference>
<dbReference type="Pfam" id="PF00075">
    <property type="entry name" value="RNase_H"/>
    <property type="match status" value="1"/>
</dbReference>
<dbReference type="GO" id="GO:0004523">
    <property type="term" value="F:RNA-DNA hybrid ribonuclease activity"/>
    <property type="evidence" value="ECO:0007669"/>
    <property type="project" value="InterPro"/>
</dbReference>
<dbReference type="InterPro" id="IPR002156">
    <property type="entry name" value="RNaseH_domain"/>
</dbReference>
<dbReference type="InterPro" id="IPR012337">
    <property type="entry name" value="RNaseH-like_sf"/>
</dbReference>
<organism evidence="2 3">
    <name type="scientific">Enterococcus phage nattely</name>
    <dbReference type="NCBI Taxonomy" id="2719593"/>
    <lineage>
        <taxon>Viruses</taxon>
        <taxon>Duplodnaviria</taxon>
        <taxon>Heunggongvirae</taxon>
        <taxon>Uroviricota</taxon>
        <taxon>Caudoviricetes</taxon>
        <taxon>Andrewesvirinae</taxon>
        <taxon>Vipetofemvirus</taxon>
        <taxon>Vipetofemvirus nattely</taxon>
    </lineage>
</organism>
<dbReference type="Proteomes" id="UP000501773">
    <property type="component" value="Segment"/>
</dbReference>
<gene>
    <name evidence="2" type="ORF">nattely_54</name>
</gene>
<dbReference type="PROSITE" id="PS50879">
    <property type="entry name" value="RNASE_H_1"/>
    <property type="match status" value="1"/>
</dbReference>
<accession>A0A6G9LMK2</accession>
<dbReference type="SUPFAM" id="SSF53098">
    <property type="entry name" value="Ribonuclease H-like"/>
    <property type="match status" value="1"/>
</dbReference>
<sequence length="174" mass="19703">MTVQFKAKGHEDNIIHLYSDGGCRSTAKKGETIKETDKSAYAFFLKQGGNEKLDGQASYGKTNNNQEIMGLLMGLRAIKRPEFPVVAYLDSAYVVNCLQAGWWKKWKANGWTKKGGLANAKEWKELIEELERFPFFRIEKVKGHSGFADYNDLVDKHLNKLMDELPEIGKGNVL</sequence>
<evidence type="ECO:0000313" key="3">
    <source>
        <dbReference type="Proteomes" id="UP000501773"/>
    </source>
</evidence>
<protein>
    <recommendedName>
        <fullName evidence="1">RNase H type-1 domain-containing protein</fullName>
    </recommendedName>
</protein>
<evidence type="ECO:0000259" key="1">
    <source>
        <dbReference type="PROSITE" id="PS50879"/>
    </source>
</evidence>
<dbReference type="EMBL" id="MT119360">
    <property type="protein sequence ID" value="QIQ66221.1"/>
    <property type="molecule type" value="Genomic_DNA"/>
</dbReference>
<dbReference type="Gene3D" id="3.30.420.10">
    <property type="entry name" value="Ribonuclease H-like superfamily/Ribonuclease H"/>
    <property type="match status" value="1"/>
</dbReference>
<name>A0A6G9LMK2_9CAUD</name>
<dbReference type="GO" id="GO:0003676">
    <property type="term" value="F:nucleic acid binding"/>
    <property type="evidence" value="ECO:0007669"/>
    <property type="project" value="InterPro"/>
</dbReference>
<reference evidence="3" key="1">
    <citation type="submission" date="2020-02" db="EMBL/GenBank/DDBJ databases">
        <authorList>
            <person name="Olsen N.S."/>
            <person name="Forero-Junco L."/>
            <person name="Kot W."/>
            <person name="Hansen L.H."/>
        </authorList>
    </citation>
    <scope>NUCLEOTIDE SEQUENCE [LARGE SCALE GENOMIC DNA]</scope>
</reference>
<feature type="domain" description="RNase H type-1" evidence="1">
    <location>
        <begin position="11"/>
        <end position="163"/>
    </location>
</feature>
<proteinExistence type="predicted"/>